<feature type="domain" description="Peptidase C80" evidence="19">
    <location>
        <begin position="8"/>
        <end position="184"/>
    </location>
</feature>
<keyword evidence="16" id="KW-0843">Virulence</keyword>
<evidence type="ECO:0000256" key="5">
    <source>
        <dbReference type="ARBA" id="ARBA00022525"/>
    </source>
</evidence>
<dbReference type="Proteomes" id="UP000314294">
    <property type="component" value="Unassembled WGS sequence"/>
</dbReference>
<protein>
    <submittedName>
        <fullName evidence="20">Multifunctional-autoprocessing repeats-in-toxin</fullName>
    </submittedName>
</protein>
<keyword evidence="10" id="KW-0677">Repeat</keyword>
<evidence type="ECO:0000256" key="7">
    <source>
        <dbReference type="ARBA" id="ARBA00022670"/>
    </source>
</evidence>
<evidence type="ECO:0000256" key="16">
    <source>
        <dbReference type="ARBA" id="ARBA00023026"/>
    </source>
</evidence>
<evidence type="ECO:0000256" key="14">
    <source>
        <dbReference type="ARBA" id="ARBA00022842"/>
    </source>
</evidence>
<keyword evidence="21" id="KW-1185">Reference proteome</keyword>
<evidence type="ECO:0000256" key="1">
    <source>
        <dbReference type="ARBA" id="ARBA00001946"/>
    </source>
</evidence>
<accession>A0A4Z2GNR7</accession>
<dbReference type="InterPro" id="IPR038383">
    <property type="entry name" value="CPD_dom_sf"/>
</dbReference>
<evidence type="ECO:0000256" key="9">
    <source>
        <dbReference type="ARBA" id="ARBA00022723"/>
    </source>
</evidence>
<keyword evidence="17" id="KW-0446">Lipid-binding</keyword>
<dbReference type="GO" id="GO:0008289">
    <property type="term" value="F:lipid binding"/>
    <property type="evidence" value="ECO:0007669"/>
    <property type="project" value="UniProtKB-KW"/>
</dbReference>
<keyword evidence="13" id="KW-0068">Autocatalytic cleavage</keyword>
<evidence type="ECO:0000256" key="17">
    <source>
        <dbReference type="ARBA" id="ARBA00023121"/>
    </source>
</evidence>
<comment type="caution">
    <text evidence="20">The sequence shown here is derived from an EMBL/GenBank/DDBJ whole genome shotgun (WGS) entry which is preliminary data.</text>
</comment>
<keyword evidence="12" id="KW-0788">Thiol protease</keyword>
<evidence type="ECO:0000256" key="11">
    <source>
        <dbReference type="ARBA" id="ARBA00022801"/>
    </source>
</evidence>
<evidence type="ECO:0000256" key="15">
    <source>
        <dbReference type="ARBA" id="ARBA00022870"/>
    </source>
</evidence>
<evidence type="ECO:0000256" key="4">
    <source>
        <dbReference type="ARBA" id="ARBA00004613"/>
    </source>
</evidence>
<dbReference type="GO" id="GO:0090729">
    <property type="term" value="F:toxin activity"/>
    <property type="evidence" value="ECO:0007669"/>
    <property type="project" value="UniProtKB-KW"/>
</dbReference>
<dbReference type="AlphaFoldDB" id="A0A4Z2GNR7"/>
<keyword evidence="7" id="KW-0645">Protease</keyword>
<keyword evidence="11" id="KW-0378">Hydrolase</keyword>
<keyword evidence="5" id="KW-0964">Secreted</keyword>
<evidence type="ECO:0000313" key="21">
    <source>
        <dbReference type="Proteomes" id="UP000314294"/>
    </source>
</evidence>
<keyword evidence="15" id="KW-1043">Host membrane</keyword>
<dbReference type="GO" id="GO:0046872">
    <property type="term" value="F:metal ion binding"/>
    <property type="evidence" value="ECO:0007669"/>
    <property type="project" value="UniProtKB-KW"/>
</dbReference>
<evidence type="ECO:0000256" key="3">
    <source>
        <dbReference type="ARBA" id="ARBA00004551"/>
    </source>
</evidence>
<evidence type="ECO:0000256" key="6">
    <source>
        <dbReference type="ARBA" id="ARBA00022656"/>
    </source>
</evidence>
<comment type="subcellular location">
    <subcellularLocation>
        <location evidence="2">Host cell</location>
    </subcellularLocation>
    <subcellularLocation>
        <location evidence="3">Host membrane</location>
    </subcellularLocation>
    <subcellularLocation>
        <location evidence="4">Secreted</location>
    </subcellularLocation>
</comment>
<keyword evidence="8" id="KW-0808">Transferase</keyword>
<keyword evidence="6" id="KW-0800">Toxin</keyword>
<dbReference type="PROSITE" id="PS51771">
    <property type="entry name" value="CGT_MARTX_CPD"/>
    <property type="match status" value="1"/>
</dbReference>
<keyword evidence="9" id="KW-0479">Metal-binding</keyword>
<gene>
    <name evidence="20" type="primary">rtxA</name>
    <name evidence="20" type="ORF">EYF80_035362</name>
</gene>
<evidence type="ECO:0000256" key="10">
    <source>
        <dbReference type="ARBA" id="ARBA00022737"/>
    </source>
</evidence>
<organism evidence="20 21">
    <name type="scientific">Liparis tanakae</name>
    <name type="common">Tanaka's snailfish</name>
    <dbReference type="NCBI Taxonomy" id="230148"/>
    <lineage>
        <taxon>Eukaryota</taxon>
        <taxon>Metazoa</taxon>
        <taxon>Chordata</taxon>
        <taxon>Craniata</taxon>
        <taxon>Vertebrata</taxon>
        <taxon>Euteleostomi</taxon>
        <taxon>Actinopterygii</taxon>
        <taxon>Neopterygii</taxon>
        <taxon>Teleostei</taxon>
        <taxon>Neoteleostei</taxon>
        <taxon>Acanthomorphata</taxon>
        <taxon>Eupercaria</taxon>
        <taxon>Perciformes</taxon>
        <taxon>Cottioidei</taxon>
        <taxon>Cottales</taxon>
        <taxon>Liparidae</taxon>
        <taxon>Liparis</taxon>
    </lineage>
</organism>
<dbReference type="EMBL" id="SRLO01000484">
    <property type="protein sequence ID" value="TNN54453.1"/>
    <property type="molecule type" value="Genomic_DNA"/>
</dbReference>
<evidence type="ECO:0000256" key="18">
    <source>
        <dbReference type="ARBA" id="ARBA00023136"/>
    </source>
</evidence>
<dbReference type="Gene3D" id="3.40.50.11050">
    <property type="match status" value="1"/>
</dbReference>
<dbReference type="OrthoDB" id="8942336at2759"/>
<name>A0A4Z2GNR7_9TELE</name>
<evidence type="ECO:0000313" key="20">
    <source>
        <dbReference type="EMBL" id="TNN54453.1"/>
    </source>
</evidence>
<sequence length="645" mass="73375">MSTPQPLTSGEGGYTATSHQTIVIMEEDPVVTEAATSLFERHHTLSTLLRYQKGVLRRLKGSRSFSTKNHDVILVGHGSNGAHGPVRLAAYGPEKLARFVSTLKNDGIVGPLGSISLVSCLLGNERLFMLQLLQELRSVRVEAQLLVHDSFLSVSPDGEVMTRADGAWRSHDHRRRVIAELDHRGELLLKVALGCAGPVSPDYEWNVLYLQTPEWPNHPQMFVPMELRKRYPSIDCLEGLTWSLFFEENERRRAPNYNPDERLQKAIWLTEPEPEGNAVLKHINSIQDLLVEIRYNAKEEVASDLYYVLNDVIYKVQRTNLNVSLAGKFMNADNQADVESFRQDFNEQPGDFSLQQLRRGLKASNFNDFCRQTFQFQQCDYNCERWGRYFMAAVFSSSVCNFRTFSLFLMSVIGCEVGRSRGTDSPLCTAFVGPDHPMVTDQPWPQRLHRGFYGGTVDNYETAPQKRRVWLDQIVAKENNLYVQSKQLMNSVSRDEQTELRIFGRVKVMNKTTQLHEEPICSLRKFCCLVATDWIRVQKCLKETPSPSPTPIFRRMSPNTSSEGICQEHREKSEAFILKDGGHSYSVHVGQLLFKATPFLTDVHKLLQAHFTSTETSPSERTLSCLGKAVFTYCRTLLLIHSSII</sequence>
<dbReference type="GO" id="GO:0005576">
    <property type="term" value="C:extracellular region"/>
    <property type="evidence" value="ECO:0007669"/>
    <property type="project" value="UniProtKB-SubCell"/>
</dbReference>
<evidence type="ECO:0000256" key="8">
    <source>
        <dbReference type="ARBA" id="ARBA00022679"/>
    </source>
</evidence>
<evidence type="ECO:0000259" key="19">
    <source>
        <dbReference type="PROSITE" id="PS51771"/>
    </source>
</evidence>
<reference evidence="20 21" key="1">
    <citation type="submission" date="2019-03" db="EMBL/GenBank/DDBJ databases">
        <title>First draft genome of Liparis tanakae, snailfish: a comprehensive survey of snailfish specific genes.</title>
        <authorList>
            <person name="Kim W."/>
            <person name="Song I."/>
            <person name="Jeong J.-H."/>
            <person name="Kim D."/>
            <person name="Kim S."/>
            <person name="Ryu S."/>
            <person name="Song J.Y."/>
            <person name="Lee S.K."/>
        </authorList>
    </citation>
    <scope>NUCLEOTIDE SEQUENCE [LARGE SCALE GENOMIC DNA]</scope>
    <source>
        <tissue evidence="20">Muscle</tissue>
    </source>
</reference>
<evidence type="ECO:0000256" key="12">
    <source>
        <dbReference type="ARBA" id="ARBA00022807"/>
    </source>
</evidence>
<dbReference type="GO" id="GO:0008234">
    <property type="term" value="F:cysteine-type peptidase activity"/>
    <property type="evidence" value="ECO:0007669"/>
    <property type="project" value="UniProtKB-KW"/>
</dbReference>
<dbReference type="GO" id="GO:0043657">
    <property type="term" value="C:host cell"/>
    <property type="evidence" value="ECO:0007669"/>
    <property type="project" value="UniProtKB-SubCell"/>
</dbReference>
<dbReference type="CDD" id="cd20500">
    <property type="entry name" value="Peptidase_C80"/>
    <property type="match status" value="1"/>
</dbReference>
<dbReference type="GO" id="GO:0006508">
    <property type="term" value="P:proteolysis"/>
    <property type="evidence" value="ECO:0007669"/>
    <property type="project" value="UniProtKB-KW"/>
</dbReference>
<keyword evidence="14" id="KW-0460">Magnesium</keyword>
<dbReference type="GO" id="GO:0016740">
    <property type="term" value="F:transferase activity"/>
    <property type="evidence" value="ECO:0007669"/>
    <property type="project" value="UniProtKB-KW"/>
</dbReference>
<comment type="cofactor">
    <cofactor evidence="1">
        <name>Mg(2+)</name>
        <dbReference type="ChEBI" id="CHEBI:18420"/>
    </cofactor>
</comment>
<keyword evidence="18" id="KW-0472">Membrane</keyword>
<evidence type="ECO:0000256" key="13">
    <source>
        <dbReference type="ARBA" id="ARBA00022813"/>
    </source>
</evidence>
<dbReference type="Pfam" id="PF11713">
    <property type="entry name" value="Peptidase_C80"/>
    <property type="match status" value="1"/>
</dbReference>
<dbReference type="InterPro" id="IPR020974">
    <property type="entry name" value="CPD_dom"/>
</dbReference>
<evidence type="ECO:0000256" key="2">
    <source>
        <dbReference type="ARBA" id="ARBA00004340"/>
    </source>
</evidence>
<proteinExistence type="predicted"/>